<evidence type="ECO:0000256" key="1">
    <source>
        <dbReference type="SAM" id="Coils"/>
    </source>
</evidence>
<dbReference type="CDD" id="cd12797">
    <property type="entry name" value="M23_peptidase"/>
    <property type="match status" value="1"/>
</dbReference>
<gene>
    <name evidence="4" type="ORF">H9948_02135</name>
</gene>
<dbReference type="SUPFAM" id="SSF53955">
    <property type="entry name" value="Lysozyme-like"/>
    <property type="match status" value="1"/>
</dbReference>
<dbReference type="CDD" id="cd13402">
    <property type="entry name" value="LT_TF-like"/>
    <property type="match status" value="1"/>
</dbReference>
<evidence type="ECO:0000259" key="3">
    <source>
        <dbReference type="Pfam" id="PF01551"/>
    </source>
</evidence>
<dbReference type="InterPro" id="IPR011055">
    <property type="entry name" value="Dup_hybrid_motif"/>
</dbReference>
<dbReference type="InterPro" id="IPR008258">
    <property type="entry name" value="Transglycosylase_SLT_dom_1"/>
</dbReference>
<evidence type="ECO:0000259" key="2">
    <source>
        <dbReference type="Pfam" id="PF01464"/>
    </source>
</evidence>
<feature type="domain" description="M23ase beta-sheet core" evidence="3">
    <location>
        <begin position="333"/>
        <end position="426"/>
    </location>
</feature>
<name>A0A9D2KY13_9LACT</name>
<dbReference type="Pfam" id="PF01551">
    <property type="entry name" value="Peptidase_M23"/>
    <property type="match status" value="1"/>
</dbReference>
<dbReference type="PANTHER" id="PTHR37813">
    <property type="entry name" value="FELS-2 PROPHAGE PROTEIN"/>
    <property type="match status" value="1"/>
</dbReference>
<dbReference type="PANTHER" id="PTHR37813:SF1">
    <property type="entry name" value="FELS-2 PROPHAGE PROTEIN"/>
    <property type="match status" value="1"/>
</dbReference>
<comment type="caution">
    <text evidence="4">The sequence shown here is derived from an EMBL/GenBank/DDBJ whole genome shotgun (WGS) entry which is preliminary data.</text>
</comment>
<dbReference type="Proteomes" id="UP000886856">
    <property type="component" value="Unassembled WGS sequence"/>
</dbReference>
<organism evidence="4 5">
    <name type="scientific">Candidatus Jeotgalibaca merdavium</name>
    <dbReference type="NCBI Taxonomy" id="2838627"/>
    <lineage>
        <taxon>Bacteria</taxon>
        <taxon>Bacillati</taxon>
        <taxon>Bacillota</taxon>
        <taxon>Bacilli</taxon>
        <taxon>Lactobacillales</taxon>
        <taxon>Carnobacteriaceae</taxon>
        <taxon>Jeotgalibaca</taxon>
    </lineage>
</organism>
<feature type="domain" description="Transglycosylase SLT" evidence="2">
    <location>
        <begin position="469"/>
        <end position="565"/>
    </location>
</feature>
<reference evidence="4" key="2">
    <citation type="submission" date="2021-04" db="EMBL/GenBank/DDBJ databases">
        <authorList>
            <person name="Gilroy R."/>
        </authorList>
    </citation>
    <scope>NUCLEOTIDE SEQUENCE</scope>
    <source>
        <strain evidence="4">CHK171-505</strain>
    </source>
</reference>
<proteinExistence type="predicted"/>
<protein>
    <submittedName>
        <fullName evidence="4">Peptidoglycan DD-metalloendopeptidase family protein</fullName>
    </submittedName>
</protein>
<dbReference type="SUPFAM" id="SSF51261">
    <property type="entry name" value="Duplicated hybrid motif"/>
    <property type="match status" value="1"/>
</dbReference>
<dbReference type="EMBL" id="DWYW01000042">
    <property type="protein sequence ID" value="HJA89566.1"/>
    <property type="molecule type" value="Genomic_DNA"/>
</dbReference>
<feature type="coiled-coil region" evidence="1">
    <location>
        <begin position="610"/>
        <end position="647"/>
    </location>
</feature>
<reference evidence="4" key="1">
    <citation type="journal article" date="2021" name="PeerJ">
        <title>Extensive microbial diversity within the chicken gut microbiome revealed by metagenomics and culture.</title>
        <authorList>
            <person name="Gilroy R."/>
            <person name="Ravi A."/>
            <person name="Getino M."/>
            <person name="Pursley I."/>
            <person name="Horton D.L."/>
            <person name="Alikhan N.F."/>
            <person name="Baker D."/>
            <person name="Gharbi K."/>
            <person name="Hall N."/>
            <person name="Watson M."/>
            <person name="Adriaenssens E.M."/>
            <person name="Foster-Nyarko E."/>
            <person name="Jarju S."/>
            <person name="Secka A."/>
            <person name="Antonio M."/>
            <person name="Oren A."/>
            <person name="Chaudhuri R.R."/>
            <person name="La Ragione R."/>
            <person name="Hildebrand F."/>
            <person name="Pallen M.J."/>
        </authorList>
    </citation>
    <scope>NUCLEOTIDE SEQUENCE</scope>
    <source>
        <strain evidence="4">CHK171-505</strain>
    </source>
</reference>
<accession>A0A9D2KY13</accession>
<evidence type="ECO:0000313" key="4">
    <source>
        <dbReference type="EMBL" id="HJA89566.1"/>
    </source>
</evidence>
<dbReference type="AlphaFoldDB" id="A0A9D2KY13"/>
<dbReference type="Pfam" id="PF01464">
    <property type="entry name" value="SLT"/>
    <property type="match status" value="1"/>
</dbReference>
<dbReference type="InterPro" id="IPR016047">
    <property type="entry name" value="M23ase_b-sheet_dom"/>
</dbReference>
<sequence>MSNKWRGIKNSTVNLVTGMKNKITGVMNKMGDAIKSVTGKIKGFFSGMIGKVKSGLNKLISGVNWVGGKLGMDKLPKIKLHTGTEHTNTTTNVVKNGKIARDTFATVGDKGRGNGPNGFRHEAIRYPNGKMALTPNKDTTAFLPQGSTVYNGAQTHSMLSNSNPTFSKGTLPRFAKGTLAKKKPKKNKKGDNVFGDVATGVKAGAKVATGKVVDGGKAVVNKTLETAAKGKKWMEDKIGDVMDWIDKPGKLLDKVLEGVGLDLDGFGIKKAAELPYNMMKGMFGKLKKAAIDTFTSWMADAAEGDGGYIDLSKGINFPFSPHGRAPGYPFAGPHMGVDLNYYYDKLYSVLAGKATARKGWNGGFGNMVDIVKGNTKVIYGHMSKHAFSGSKNVKPGDYLGVSGNSGRSSGPHLHFEVQKNGTPIDPLKWLKKNDGGGGNGKWNGDIKKALKIAGLPTSGAYVKAWQKQIQTESGGNPKAMGGTDGLSDGAAKGLVQVKPGTFNAYKAKGHGNIWNGLDNLIAGMRYAKSRYGKGGMLSVIGKGHGYATGTNNARRGFNQVFEKGGEIMQMRGGETVIPNDVSIQAFKQIATSDIFSRTQSAVYDAISQYADQLREKQQMATREQMELQRINRENADIKEQNGILRESLDTMKAILGELTNVRTSNEQIRDKEYFPSSREMTKMNNENMALNAATQLMR</sequence>
<keyword evidence="1" id="KW-0175">Coiled coil</keyword>
<dbReference type="Gene3D" id="1.10.530.10">
    <property type="match status" value="1"/>
</dbReference>
<evidence type="ECO:0000313" key="5">
    <source>
        <dbReference type="Proteomes" id="UP000886856"/>
    </source>
</evidence>
<dbReference type="Gene3D" id="2.70.70.10">
    <property type="entry name" value="Glucose Permease (Domain IIA)"/>
    <property type="match status" value="1"/>
</dbReference>
<dbReference type="InterPro" id="IPR023346">
    <property type="entry name" value="Lysozyme-like_dom_sf"/>
</dbReference>